<name>A0A921SXY9_9MICO</name>
<organism evidence="2 3">
    <name type="scientific">Brachybacterium massiliense</name>
    <dbReference type="NCBI Taxonomy" id="1755098"/>
    <lineage>
        <taxon>Bacteria</taxon>
        <taxon>Bacillati</taxon>
        <taxon>Actinomycetota</taxon>
        <taxon>Actinomycetes</taxon>
        <taxon>Micrococcales</taxon>
        <taxon>Dermabacteraceae</taxon>
        <taxon>Brachybacterium</taxon>
    </lineage>
</organism>
<dbReference type="InterPro" id="IPR036291">
    <property type="entry name" value="NAD(P)-bd_dom_sf"/>
</dbReference>
<reference evidence="2" key="1">
    <citation type="journal article" date="2021" name="PeerJ">
        <title>Extensive microbial diversity within the chicken gut microbiome revealed by metagenomics and culture.</title>
        <authorList>
            <person name="Gilroy R."/>
            <person name="Ravi A."/>
            <person name="Getino M."/>
            <person name="Pursley I."/>
            <person name="Horton D.L."/>
            <person name="Alikhan N.F."/>
            <person name="Baker D."/>
            <person name="Gharbi K."/>
            <person name="Hall N."/>
            <person name="Watson M."/>
            <person name="Adriaenssens E.M."/>
            <person name="Foster-Nyarko E."/>
            <person name="Jarju S."/>
            <person name="Secka A."/>
            <person name="Antonio M."/>
            <person name="Oren A."/>
            <person name="Chaudhuri R.R."/>
            <person name="La Ragione R."/>
            <person name="Hildebrand F."/>
            <person name="Pallen M.J."/>
        </authorList>
    </citation>
    <scope>NUCLEOTIDE SEQUENCE</scope>
    <source>
        <strain evidence="2">ChiGjej5B5-22894</strain>
    </source>
</reference>
<dbReference type="Pfam" id="PF07993">
    <property type="entry name" value="NAD_binding_4"/>
    <property type="match status" value="1"/>
</dbReference>
<accession>A0A921SXY9</accession>
<proteinExistence type="predicted"/>
<dbReference type="Proteomes" id="UP000742460">
    <property type="component" value="Unassembled WGS sequence"/>
</dbReference>
<dbReference type="GO" id="GO:0080019">
    <property type="term" value="F:alcohol-forming very long-chain fatty acyl-CoA reductase activity"/>
    <property type="evidence" value="ECO:0007669"/>
    <property type="project" value="InterPro"/>
</dbReference>
<comment type="caution">
    <text evidence="2">The sequence shown here is derived from an EMBL/GenBank/DDBJ whole genome shotgun (WGS) entry which is preliminary data.</text>
</comment>
<dbReference type="GO" id="GO:0035336">
    <property type="term" value="P:long-chain fatty-acyl-CoA metabolic process"/>
    <property type="evidence" value="ECO:0007669"/>
    <property type="project" value="TreeGrafter"/>
</dbReference>
<feature type="domain" description="Thioester reductase (TE)" evidence="1">
    <location>
        <begin position="25"/>
        <end position="143"/>
    </location>
</feature>
<dbReference type="AlphaFoldDB" id="A0A921SXY9"/>
<evidence type="ECO:0000259" key="1">
    <source>
        <dbReference type="Pfam" id="PF07993"/>
    </source>
</evidence>
<dbReference type="PANTHER" id="PTHR11011">
    <property type="entry name" value="MALE STERILITY PROTEIN 2-RELATED"/>
    <property type="match status" value="1"/>
</dbReference>
<dbReference type="InterPro" id="IPR026055">
    <property type="entry name" value="FAR"/>
</dbReference>
<dbReference type="EMBL" id="DYUE01000275">
    <property type="protein sequence ID" value="HJG92376.1"/>
    <property type="molecule type" value="Genomic_DNA"/>
</dbReference>
<dbReference type="SUPFAM" id="SSF51735">
    <property type="entry name" value="NAD(P)-binding Rossmann-fold domains"/>
    <property type="match status" value="1"/>
</dbReference>
<protein>
    <submittedName>
        <fullName evidence="2">SDR family oxidoreductase</fullName>
    </submittedName>
</protein>
<dbReference type="PANTHER" id="PTHR11011:SF45">
    <property type="entry name" value="FATTY ACYL-COA REDUCTASE CG8306-RELATED"/>
    <property type="match status" value="1"/>
</dbReference>
<dbReference type="Gene3D" id="3.40.50.720">
    <property type="entry name" value="NAD(P)-binding Rossmann-like Domain"/>
    <property type="match status" value="1"/>
</dbReference>
<sequence>MTHTTTPAASSATGGTTRGGRRILLTGVTGFLGQAVLRSLLETTEDAHVTAVIRPKGSVTGRKRLEQLLRKPVFSSWAELLGADGTDGAARLKEIFDARVGVLEGDLTDMPEITEPFDVVIHSASSVSFDPPIDEAFRTNVGGA</sequence>
<feature type="non-terminal residue" evidence="2">
    <location>
        <position position="144"/>
    </location>
</feature>
<gene>
    <name evidence="2" type="ORF">K8V81_11720</name>
</gene>
<dbReference type="InterPro" id="IPR013120">
    <property type="entry name" value="FAR_NAD-bd"/>
</dbReference>
<reference evidence="2" key="2">
    <citation type="submission" date="2021-09" db="EMBL/GenBank/DDBJ databases">
        <authorList>
            <person name="Gilroy R."/>
        </authorList>
    </citation>
    <scope>NUCLEOTIDE SEQUENCE</scope>
    <source>
        <strain evidence="2">ChiGjej5B5-22894</strain>
    </source>
</reference>
<evidence type="ECO:0000313" key="2">
    <source>
        <dbReference type="EMBL" id="HJG92376.1"/>
    </source>
</evidence>
<evidence type="ECO:0000313" key="3">
    <source>
        <dbReference type="Proteomes" id="UP000742460"/>
    </source>
</evidence>